<sequence length="103" mass="11735">MVFPQIQTLVEDRRALENELKILNNKLSSAVSECNSKDEFVKKHEKMAMEAVVGKEKVEIEAVLLKQEGDEALHIRVACEEMLTCVDAALKGCMQQLRFVREE</sequence>
<keyword evidence="2 3" id="KW-0175">Coiled coil</keyword>
<dbReference type="Pfam" id="PF05911">
    <property type="entry name" value="FPP"/>
    <property type="match status" value="1"/>
</dbReference>
<reference evidence="4" key="1">
    <citation type="submission" date="2019-09" db="EMBL/GenBank/DDBJ databases">
        <title>Draft genome information of white flower Hibiscus syriacus.</title>
        <authorList>
            <person name="Kim Y.-M."/>
        </authorList>
    </citation>
    <scope>NUCLEOTIDE SEQUENCE [LARGE SCALE GENOMIC DNA]</scope>
    <source>
        <strain evidence="4">YM2019G1</strain>
    </source>
</reference>
<gene>
    <name evidence="4" type="ORF">F3Y22_tig00111708pilonHSYRG00131</name>
</gene>
<dbReference type="PANTHER" id="PTHR31580:SF22">
    <property type="entry name" value="FILAMENT-LIKE PLANT PROTEIN 7"/>
    <property type="match status" value="1"/>
</dbReference>
<evidence type="ECO:0000256" key="1">
    <source>
        <dbReference type="ARBA" id="ARBA00005921"/>
    </source>
</evidence>
<name>A0A6A2YB31_HIBSY</name>
<accession>A0A6A2YB31</accession>
<evidence type="ECO:0000313" key="5">
    <source>
        <dbReference type="Proteomes" id="UP000436088"/>
    </source>
</evidence>
<comment type="caution">
    <text evidence="4">The sequence shown here is derived from an EMBL/GenBank/DDBJ whole genome shotgun (WGS) entry which is preliminary data.</text>
</comment>
<proteinExistence type="inferred from homology"/>
<dbReference type="PANTHER" id="PTHR31580">
    <property type="entry name" value="FILAMENT-LIKE PLANT PROTEIN 4"/>
    <property type="match status" value="1"/>
</dbReference>
<evidence type="ECO:0000313" key="4">
    <source>
        <dbReference type="EMBL" id="KAE8674876.1"/>
    </source>
</evidence>
<dbReference type="Proteomes" id="UP000436088">
    <property type="component" value="Unassembled WGS sequence"/>
</dbReference>
<dbReference type="EMBL" id="VEPZ02001408">
    <property type="protein sequence ID" value="KAE8674876.1"/>
    <property type="molecule type" value="Genomic_DNA"/>
</dbReference>
<dbReference type="InterPro" id="IPR008587">
    <property type="entry name" value="FPP_plant"/>
</dbReference>
<evidence type="ECO:0000256" key="3">
    <source>
        <dbReference type="SAM" id="Coils"/>
    </source>
</evidence>
<evidence type="ECO:0000256" key="2">
    <source>
        <dbReference type="ARBA" id="ARBA00023054"/>
    </source>
</evidence>
<keyword evidence="5" id="KW-1185">Reference proteome</keyword>
<organism evidence="4 5">
    <name type="scientific">Hibiscus syriacus</name>
    <name type="common">Rose of Sharon</name>
    <dbReference type="NCBI Taxonomy" id="106335"/>
    <lineage>
        <taxon>Eukaryota</taxon>
        <taxon>Viridiplantae</taxon>
        <taxon>Streptophyta</taxon>
        <taxon>Embryophyta</taxon>
        <taxon>Tracheophyta</taxon>
        <taxon>Spermatophyta</taxon>
        <taxon>Magnoliopsida</taxon>
        <taxon>eudicotyledons</taxon>
        <taxon>Gunneridae</taxon>
        <taxon>Pentapetalae</taxon>
        <taxon>rosids</taxon>
        <taxon>malvids</taxon>
        <taxon>Malvales</taxon>
        <taxon>Malvaceae</taxon>
        <taxon>Malvoideae</taxon>
        <taxon>Hibiscus</taxon>
    </lineage>
</organism>
<comment type="similarity">
    <text evidence="1">Belongs to the FPP family.</text>
</comment>
<dbReference type="AlphaFoldDB" id="A0A6A2YB31"/>
<protein>
    <submittedName>
        <fullName evidence="4">Uncharacterized protein</fullName>
    </submittedName>
</protein>
<feature type="coiled-coil region" evidence="3">
    <location>
        <begin position="6"/>
        <end position="33"/>
    </location>
</feature>